<keyword evidence="4" id="KW-0862">Zinc</keyword>
<dbReference type="InterPro" id="IPR036866">
    <property type="entry name" value="RibonucZ/Hydroxyglut_hydro"/>
</dbReference>
<comment type="similarity">
    <text evidence="1">Belongs to the metallo-beta-lactamase superfamily.</text>
</comment>
<feature type="domain" description="Metallo-beta-lactamase" evidence="5">
    <location>
        <begin position="28"/>
        <end position="236"/>
    </location>
</feature>
<proteinExistence type="inferred from homology"/>
<accession>A0ABZ2GES9</accession>
<dbReference type="RefSeq" id="WP_264498926.1">
    <property type="nucleotide sequence ID" value="NZ_CP109947.1"/>
</dbReference>
<dbReference type="SUPFAM" id="SSF56281">
    <property type="entry name" value="Metallo-hydrolase/oxidoreductase"/>
    <property type="match status" value="1"/>
</dbReference>
<evidence type="ECO:0000313" key="7">
    <source>
        <dbReference type="Proteomes" id="UP001379444"/>
    </source>
</evidence>
<dbReference type="SMART" id="SM00849">
    <property type="entry name" value="Lactamase_B"/>
    <property type="match status" value="1"/>
</dbReference>
<evidence type="ECO:0000256" key="2">
    <source>
        <dbReference type="ARBA" id="ARBA00022723"/>
    </source>
</evidence>
<sequence>MTMPASDLFPGYSRELSIEEARNPVSLSIHSWVVRTPDDIIVIDTGTGNGRDRAHNAFFHNLNTPYLENFLATGIKPEDVTMVLITHVHIDHVGWNTVQHDNRWVPMFPNARYICSEKELTLIKNSDHYQSLWLDSLLPVIEAGLLETIDVAAQPVFADCIKYMPTPGHSPDHASLILSSGGESAFFAGDIMHSPLQFEHPEWNSVFCGDPRQAEKSRRQGIAWCLENDALWFSSHFSGESCGKVRGDKTWKFHWIEAGGQ</sequence>
<gene>
    <name evidence="6" type="ORF">QNA12_11080</name>
</gene>
<evidence type="ECO:0000259" key="5">
    <source>
        <dbReference type="SMART" id="SM00849"/>
    </source>
</evidence>
<dbReference type="Pfam" id="PF00753">
    <property type="entry name" value="Lactamase_B"/>
    <property type="match status" value="1"/>
</dbReference>
<evidence type="ECO:0000256" key="4">
    <source>
        <dbReference type="ARBA" id="ARBA00022833"/>
    </source>
</evidence>
<dbReference type="EMBL" id="CP125967">
    <property type="protein sequence ID" value="WWO40230.1"/>
    <property type="molecule type" value="Genomic_DNA"/>
</dbReference>
<dbReference type="Gene3D" id="3.60.15.10">
    <property type="entry name" value="Ribonuclease Z/Hydroxyacylglutathione hydrolase-like"/>
    <property type="match status" value="1"/>
</dbReference>
<dbReference type="InterPro" id="IPR001279">
    <property type="entry name" value="Metallo-B-lactamas"/>
</dbReference>
<dbReference type="PANTHER" id="PTHR42978">
    <property type="entry name" value="QUORUM-QUENCHING LACTONASE YTNP-RELATED-RELATED"/>
    <property type="match status" value="1"/>
</dbReference>
<organism evidence="6 7">
    <name type="scientific">Pectobacterium cacticida</name>
    <dbReference type="NCBI Taxonomy" id="69221"/>
    <lineage>
        <taxon>Bacteria</taxon>
        <taxon>Pseudomonadati</taxon>
        <taxon>Pseudomonadota</taxon>
        <taxon>Gammaproteobacteria</taxon>
        <taxon>Enterobacterales</taxon>
        <taxon>Pectobacteriaceae</taxon>
        <taxon>Pectobacterium</taxon>
    </lineage>
</organism>
<dbReference type="InterPro" id="IPR051013">
    <property type="entry name" value="MBL_superfamily_lactonases"/>
</dbReference>
<name>A0ABZ2GES9_9GAMM</name>
<keyword evidence="2" id="KW-0479">Metal-binding</keyword>
<keyword evidence="3" id="KW-0378">Hydrolase</keyword>
<evidence type="ECO:0000256" key="3">
    <source>
        <dbReference type="ARBA" id="ARBA00022801"/>
    </source>
</evidence>
<reference evidence="6 7" key="1">
    <citation type="journal article" date="2024" name="Front. Plant Sci.">
        <title>Comprehensive phenomic and genomic studies of the species, Pectobacterium cacticida and proposal for reclassification as Alcorniella cacticida comb. nov.</title>
        <authorList>
            <person name="Jonca J."/>
            <person name="Pirhonen M."/>
            <person name="Waleron M.M."/>
            <person name="Gawor J."/>
            <person name="Mrozik A."/>
            <person name="Smoktunowicz M."/>
            <person name="Waleron K."/>
            <person name="Waleron M."/>
        </authorList>
    </citation>
    <scope>NUCLEOTIDE SEQUENCE [LARGE SCALE GENOMIC DNA]</scope>
    <source>
        <strain evidence="6 7">DPMP6</strain>
    </source>
</reference>
<dbReference type="PANTHER" id="PTHR42978:SF6">
    <property type="entry name" value="QUORUM-QUENCHING LACTONASE YTNP-RELATED"/>
    <property type="match status" value="1"/>
</dbReference>
<keyword evidence="7" id="KW-1185">Reference proteome</keyword>
<dbReference type="Proteomes" id="UP001379444">
    <property type="component" value="Chromosome"/>
</dbReference>
<dbReference type="CDD" id="cd16277">
    <property type="entry name" value="metallo-hydrolase-like_MBL-fold"/>
    <property type="match status" value="1"/>
</dbReference>
<evidence type="ECO:0000256" key="1">
    <source>
        <dbReference type="ARBA" id="ARBA00007749"/>
    </source>
</evidence>
<evidence type="ECO:0000313" key="6">
    <source>
        <dbReference type="EMBL" id="WWO40230.1"/>
    </source>
</evidence>
<protein>
    <submittedName>
        <fullName evidence="6">MBL fold metallo-hydrolase</fullName>
    </submittedName>
</protein>